<reference evidence="2" key="2">
    <citation type="journal article" date="2021" name="PeerJ">
        <title>Extensive microbial diversity within the chicken gut microbiome revealed by metagenomics and culture.</title>
        <authorList>
            <person name="Gilroy R."/>
            <person name="Ravi A."/>
            <person name="Getino M."/>
            <person name="Pursley I."/>
            <person name="Horton D.L."/>
            <person name="Alikhan N.F."/>
            <person name="Baker D."/>
            <person name="Gharbi K."/>
            <person name="Hall N."/>
            <person name="Watson M."/>
            <person name="Adriaenssens E.M."/>
            <person name="Foster-Nyarko E."/>
            <person name="Jarju S."/>
            <person name="Secka A."/>
            <person name="Antonio M."/>
            <person name="Oren A."/>
            <person name="Chaudhuri R.R."/>
            <person name="La Ragione R."/>
            <person name="Hildebrand F."/>
            <person name="Pallen M.J."/>
        </authorList>
    </citation>
    <scope>NUCLEOTIDE SEQUENCE</scope>
    <source>
        <strain evidence="2">6276</strain>
    </source>
</reference>
<dbReference type="Pfam" id="PF05045">
    <property type="entry name" value="RgpF"/>
    <property type="match status" value="1"/>
</dbReference>
<evidence type="ECO:0000313" key="3">
    <source>
        <dbReference type="Proteomes" id="UP000823928"/>
    </source>
</evidence>
<evidence type="ECO:0000313" key="2">
    <source>
        <dbReference type="EMBL" id="HIS35193.1"/>
    </source>
</evidence>
<organism evidence="2 3">
    <name type="scientific">Candidatus Scatousia excrementigallinarum</name>
    <dbReference type="NCBI Taxonomy" id="2840935"/>
    <lineage>
        <taxon>Bacteria</taxon>
        <taxon>Candidatus Scatousia</taxon>
    </lineage>
</organism>
<proteinExistence type="predicted"/>
<sequence length="313" mass="36942">MKRAAVFAHYDRDNIIDDYVIYYLKELKEIVEELVFVSCNELSDTEKGKLNGIADFVIAEKHDEYDFGSYKRGYFYLKPHLKDFDELIFANDSCFGPLYPLREIFGEMETAEKCDFWGITKNRFGLTKSQSGYKTVRRPHIQSYFLVLKKTVFTSKTFDEFMESIKHHDEKNEIVLNYEIGLYEKLTAAGFTSCAYIKNLYRFNHILISFWRLLIERYNMPFVKCSVLRLQNETLTTTDKWQECISSNTSYPVSLIEENLKRTSSRKKSLKFIPASLKILYFYFIGIQPAFAKRYFTKFNHFLMRIGTAIFGT</sequence>
<keyword evidence="1" id="KW-0472">Membrane</keyword>
<feature type="transmembrane region" description="Helical" evidence="1">
    <location>
        <begin position="272"/>
        <end position="291"/>
    </location>
</feature>
<reference evidence="2" key="1">
    <citation type="submission" date="2020-10" db="EMBL/GenBank/DDBJ databases">
        <authorList>
            <person name="Gilroy R."/>
        </authorList>
    </citation>
    <scope>NUCLEOTIDE SEQUENCE</scope>
    <source>
        <strain evidence="2">6276</strain>
    </source>
</reference>
<comment type="caution">
    <text evidence="2">The sequence shown here is derived from an EMBL/GenBank/DDBJ whole genome shotgun (WGS) entry which is preliminary data.</text>
</comment>
<keyword evidence="1" id="KW-0812">Transmembrane</keyword>
<protein>
    <recommendedName>
        <fullName evidence="4">Lipopolysaccharide biosynthesis protein</fullName>
    </recommendedName>
</protein>
<name>A0A9D1JLU2_9BACT</name>
<evidence type="ECO:0008006" key="4">
    <source>
        <dbReference type="Google" id="ProtNLM"/>
    </source>
</evidence>
<dbReference type="InterPro" id="IPR007739">
    <property type="entry name" value="RgpF"/>
</dbReference>
<dbReference type="EMBL" id="DVIU01000021">
    <property type="protein sequence ID" value="HIS35193.1"/>
    <property type="molecule type" value="Genomic_DNA"/>
</dbReference>
<gene>
    <name evidence="2" type="ORF">IAC10_00985</name>
</gene>
<dbReference type="Proteomes" id="UP000823928">
    <property type="component" value="Unassembled WGS sequence"/>
</dbReference>
<keyword evidence="1" id="KW-1133">Transmembrane helix</keyword>
<dbReference type="AlphaFoldDB" id="A0A9D1JLU2"/>
<accession>A0A9D1JLU2</accession>
<evidence type="ECO:0000256" key="1">
    <source>
        <dbReference type="SAM" id="Phobius"/>
    </source>
</evidence>